<dbReference type="PROSITE" id="PS51534">
    <property type="entry name" value="SEFIR"/>
    <property type="match status" value="1"/>
</dbReference>
<dbReference type="Pfam" id="PF08357">
    <property type="entry name" value="SEFIR"/>
    <property type="match status" value="1"/>
</dbReference>
<evidence type="ECO:0000313" key="3">
    <source>
        <dbReference type="Proteomes" id="UP000636010"/>
    </source>
</evidence>
<proteinExistence type="predicted"/>
<dbReference type="EMBL" id="BMEC01000001">
    <property type="protein sequence ID" value="GGC21408.1"/>
    <property type="molecule type" value="Genomic_DNA"/>
</dbReference>
<dbReference type="SUPFAM" id="SSF52200">
    <property type="entry name" value="Toll/Interleukin receptor TIR domain"/>
    <property type="match status" value="1"/>
</dbReference>
<dbReference type="Pfam" id="PF18864">
    <property type="entry name" value="AbiTii"/>
    <property type="match status" value="1"/>
</dbReference>
<dbReference type="InterPro" id="IPR041304">
    <property type="entry name" value="AbiTii"/>
</dbReference>
<evidence type="ECO:0000313" key="2">
    <source>
        <dbReference type="EMBL" id="GGC21408.1"/>
    </source>
</evidence>
<feature type="domain" description="SEFIR" evidence="1">
    <location>
        <begin position="197"/>
        <end position="330"/>
    </location>
</feature>
<dbReference type="RefSeq" id="WP_188460066.1">
    <property type="nucleotide sequence ID" value="NZ_BAABHU010000001.1"/>
</dbReference>
<dbReference type="Gene3D" id="3.40.50.10140">
    <property type="entry name" value="Toll/interleukin-1 receptor homology (TIR) domain"/>
    <property type="match status" value="1"/>
</dbReference>
<evidence type="ECO:0000259" key="1">
    <source>
        <dbReference type="PROSITE" id="PS51534"/>
    </source>
</evidence>
<organism evidence="2 3">
    <name type="scientific">Marivirga lumbricoides</name>
    <dbReference type="NCBI Taxonomy" id="1046115"/>
    <lineage>
        <taxon>Bacteria</taxon>
        <taxon>Pseudomonadati</taxon>
        <taxon>Bacteroidota</taxon>
        <taxon>Cytophagia</taxon>
        <taxon>Cytophagales</taxon>
        <taxon>Marivirgaceae</taxon>
        <taxon>Marivirga</taxon>
    </lineage>
</organism>
<accession>A0ABQ1LCP9</accession>
<dbReference type="Proteomes" id="UP000636010">
    <property type="component" value="Unassembled WGS sequence"/>
</dbReference>
<reference evidence="3" key="1">
    <citation type="journal article" date="2019" name="Int. J. Syst. Evol. Microbiol.">
        <title>The Global Catalogue of Microorganisms (GCM) 10K type strain sequencing project: providing services to taxonomists for standard genome sequencing and annotation.</title>
        <authorList>
            <consortium name="The Broad Institute Genomics Platform"/>
            <consortium name="The Broad Institute Genome Sequencing Center for Infectious Disease"/>
            <person name="Wu L."/>
            <person name="Ma J."/>
        </authorList>
    </citation>
    <scope>NUCLEOTIDE SEQUENCE [LARGE SCALE GENOMIC DNA]</scope>
    <source>
        <strain evidence="3">CGMCC 1.10832</strain>
    </source>
</reference>
<keyword evidence="3" id="KW-1185">Reference proteome</keyword>
<dbReference type="InterPro" id="IPR013568">
    <property type="entry name" value="SEFIR_dom"/>
</dbReference>
<dbReference type="InterPro" id="IPR035897">
    <property type="entry name" value="Toll_tir_struct_dom_sf"/>
</dbReference>
<name>A0ABQ1LCP9_9BACT</name>
<comment type="caution">
    <text evidence="2">The sequence shown here is derived from an EMBL/GenBank/DDBJ whole genome shotgun (WGS) entry which is preliminary data.</text>
</comment>
<gene>
    <name evidence="2" type="ORF">GCM10011506_03280</name>
</gene>
<sequence length="365" mass="42229">MEDFLKKLFETDNKLSLLLLEAKDLSDEYEEKELSSYIDKEINGYKVEDGLPDYRKIAGQIVGDIQDVYGNLTHKESPIDFSVLSEKVRFNLDILHIPDGISFIEASLDGITGKTALKPIPNQVVKMLNETFHLNNPQLHLVGAYHKVPVPTLKYILVKVRQDLIQSFQKLNKKLQKSESQNTVEKPIESSKMQLQQRKIFVSYAWEDEEHNSKVISFVDFLRNEGFDASMDRKKSQEETSVNFNQMMIDGIQNSDKVIVVLSRKFKEKAEKFEGGVWQEFSIAIEEMKQKKNKYIYVFFGKEKREEVTPTAILGVDILDLKNDQDENNFNTLFAKIKEENTISFSEVSQQVKEVQKIIIKPFKL</sequence>
<protein>
    <recommendedName>
        <fullName evidence="1">SEFIR domain-containing protein</fullName>
    </recommendedName>
</protein>